<dbReference type="EMBL" id="BBXM02000003">
    <property type="protein sequence ID" value="GIC87798.1"/>
    <property type="molecule type" value="Genomic_DNA"/>
</dbReference>
<comment type="cofactor">
    <cofactor evidence="1">
        <name>Fe cation</name>
        <dbReference type="ChEBI" id="CHEBI:24875"/>
    </cofactor>
</comment>
<evidence type="ECO:0000313" key="8">
    <source>
        <dbReference type="Proteomes" id="UP000036893"/>
    </source>
</evidence>
<accession>A0A8E0QNP9</accession>
<organism evidence="7 8">
    <name type="scientific">Aspergillus udagawae</name>
    <dbReference type="NCBI Taxonomy" id="91492"/>
    <lineage>
        <taxon>Eukaryota</taxon>
        <taxon>Fungi</taxon>
        <taxon>Dikarya</taxon>
        <taxon>Ascomycota</taxon>
        <taxon>Pezizomycotina</taxon>
        <taxon>Eurotiomycetes</taxon>
        <taxon>Eurotiomycetidae</taxon>
        <taxon>Eurotiales</taxon>
        <taxon>Aspergillaceae</taxon>
        <taxon>Aspergillus</taxon>
        <taxon>Aspergillus subgen. Fumigati</taxon>
    </lineage>
</organism>
<evidence type="ECO:0000256" key="1">
    <source>
        <dbReference type="ARBA" id="ARBA00001962"/>
    </source>
</evidence>
<keyword evidence="4" id="KW-0223">Dioxygenase</keyword>
<reference evidence="7" key="1">
    <citation type="journal article" date="2015" name="Genome Announc.">
        <title>Draft Genome Sequence of the Pathogenic Filamentous Fungus Aspergillus udagawae Strain IFM 46973T.</title>
        <authorList>
            <person name="Kusuya Y."/>
            <person name="Takahashi-Nakaguchi A."/>
            <person name="Takahashi H."/>
            <person name="Yaguchi T."/>
        </authorList>
    </citation>
    <scope>NUCLEOTIDE SEQUENCE</scope>
    <source>
        <strain evidence="7">IFM 46973</strain>
    </source>
</reference>
<evidence type="ECO:0000256" key="6">
    <source>
        <dbReference type="ARBA" id="ARBA00023004"/>
    </source>
</evidence>
<name>A0A8E0QNP9_9EURO</name>
<keyword evidence="6" id="KW-0408">Iron</keyword>
<evidence type="ECO:0000256" key="4">
    <source>
        <dbReference type="ARBA" id="ARBA00022964"/>
    </source>
</evidence>
<dbReference type="PANTHER" id="PTHR20883">
    <property type="entry name" value="PHYTANOYL-COA DIOXYGENASE DOMAIN CONTAINING 1"/>
    <property type="match status" value="1"/>
</dbReference>
<gene>
    <name evidence="7" type="ORF">Aud_004189</name>
</gene>
<dbReference type="GeneID" id="66991665"/>
<dbReference type="Pfam" id="PF05721">
    <property type="entry name" value="PhyH"/>
    <property type="match status" value="1"/>
</dbReference>
<dbReference type="RefSeq" id="XP_043145064.1">
    <property type="nucleotide sequence ID" value="XM_043289129.1"/>
</dbReference>
<comment type="caution">
    <text evidence="7">The sequence shown here is derived from an EMBL/GenBank/DDBJ whole genome shotgun (WGS) entry which is preliminary data.</text>
</comment>
<dbReference type="SUPFAM" id="SSF51197">
    <property type="entry name" value="Clavaminate synthase-like"/>
    <property type="match status" value="1"/>
</dbReference>
<dbReference type="AlphaFoldDB" id="A0A8E0QNP9"/>
<dbReference type="Gene3D" id="2.60.120.620">
    <property type="entry name" value="q2cbj1_9rhob like domain"/>
    <property type="match status" value="1"/>
</dbReference>
<proteinExistence type="inferred from homology"/>
<dbReference type="InterPro" id="IPR008775">
    <property type="entry name" value="Phytyl_CoA_dOase-like"/>
</dbReference>
<protein>
    <submittedName>
        <fullName evidence="7">Uncharacterized protein</fullName>
    </submittedName>
</protein>
<reference evidence="7" key="2">
    <citation type="submission" date="2021-01" db="EMBL/GenBank/DDBJ databases">
        <title>Pan-genome distribution and transcriptional activeness of fungal secondary metabolism genes in Aspergillus section Fumigati.</title>
        <authorList>
            <person name="Takahashi H."/>
            <person name="Umemura M."/>
            <person name="Ninomiya A."/>
            <person name="Kusuya Y."/>
            <person name="Urayama S."/>
            <person name="Shimizu M."/>
            <person name="Watanabe A."/>
            <person name="Kamei K."/>
            <person name="Yaguchi T."/>
            <person name="Hagiwara D."/>
        </authorList>
    </citation>
    <scope>NUCLEOTIDE SEQUENCE</scope>
    <source>
        <strain evidence="7">IFM 46973</strain>
    </source>
</reference>
<dbReference type="Proteomes" id="UP000036893">
    <property type="component" value="Unassembled WGS sequence"/>
</dbReference>
<sequence>MAVPDSSSKPQIQRVPADADPKAIRQLLEDDGAAILEGVFSEDIIRSFNQDLDPAATAAELAAKTNYEFQFPKQSKYVFNLPGKSATFRNDILNSPVLHGLAKSVFAETGDYWLTASFLRELHAGHDPQQLHRDESTHPLLRNMKLGAPPLGISFILALTDFTQDNGGTRVILGSHKWPEIGNPRDDQTVSTVMKAGDVLVLAQGMVHGGGAHPVDLAEPRRAVLVFFSSCQLTPLETFMTMPREIVETMTPLAQQMIGWRSAKPGPPNVSGLHISDLKLLEDALQLRANQSQGKLL</sequence>
<dbReference type="GO" id="GO:0051213">
    <property type="term" value="F:dioxygenase activity"/>
    <property type="evidence" value="ECO:0007669"/>
    <property type="project" value="UniProtKB-KW"/>
</dbReference>
<comment type="similarity">
    <text evidence="2">Belongs to the PhyH family.</text>
</comment>
<evidence type="ECO:0000256" key="2">
    <source>
        <dbReference type="ARBA" id="ARBA00005830"/>
    </source>
</evidence>
<evidence type="ECO:0000313" key="7">
    <source>
        <dbReference type="EMBL" id="GIC87798.1"/>
    </source>
</evidence>
<keyword evidence="5" id="KW-0560">Oxidoreductase</keyword>
<evidence type="ECO:0000256" key="5">
    <source>
        <dbReference type="ARBA" id="ARBA00023002"/>
    </source>
</evidence>
<comment type="subunit">
    <text evidence="3">Homodimer.</text>
</comment>
<dbReference type="PANTHER" id="PTHR20883:SF41">
    <property type="entry name" value="IRON_ALPHA-KETOGLUTARATE-DEPENDENT DIOXYGENASE ASQJ"/>
    <property type="match status" value="1"/>
</dbReference>
<evidence type="ECO:0000256" key="3">
    <source>
        <dbReference type="ARBA" id="ARBA00011738"/>
    </source>
</evidence>